<comment type="similarity">
    <text evidence="3">Belongs to the TRAFAC class dynamin-like GTPase superfamily. GB1/RHD3 GTPase family.</text>
</comment>
<keyword evidence="8" id="KW-1185">Reference proteome</keyword>
<keyword evidence="2" id="KW-0342">GTP-binding</keyword>
<dbReference type="PANTHER" id="PTHR22796:SF1">
    <property type="entry name" value="VWFA DOMAIN-CONTAINING PROTEIN"/>
    <property type="match status" value="1"/>
</dbReference>
<evidence type="ECO:0000256" key="3">
    <source>
        <dbReference type="PROSITE-ProRule" id="PRU01052"/>
    </source>
</evidence>
<feature type="coiled-coil region" evidence="4">
    <location>
        <begin position="1458"/>
        <end position="1485"/>
    </location>
</feature>
<dbReference type="KEGG" id="ptm:GSPATT00004109001"/>
<dbReference type="GeneID" id="5046422"/>
<dbReference type="Proteomes" id="UP000000600">
    <property type="component" value="Unassembled WGS sequence"/>
</dbReference>
<dbReference type="OMA" id="NIDNEIH"/>
<dbReference type="PROSITE" id="PS51715">
    <property type="entry name" value="G_GB1_RHD3"/>
    <property type="match status" value="1"/>
</dbReference>
<dbReference type="STRING" id="5888.A0ED73"/>
<dbReference type="PROSITE" id="PS51717">
    <property type="entry name" value="G_VLIG"/>
    <property type="match status" value="1"/>
</dbReference>
<dbReference type="InParanoid" id="A0ED73"/>
<gene>
    <name evidence="7" type="ORF">GSPATT00004109001</name>
</gene>
<evidence type="ECO:0000259" key="6">
    <source>
        <dbReference type="PROSITE" id="PS51717"/>
    </source>
</evidence>
<accession>A0ED73</accession>
<dbReference type="InterPro" id="IPR030386">
    <property type="entry name" value="G_GB1_RHD3_dom"/>
</dbReference>
<organism evidence="7 8">
    <name type="scientific">Paramecium tetraurelia</name>
    <dbReference type="NCBI Taxonomy" id="5888"/>
    <lineage>
        <taxon>Eukaryota</taxon>
        <taxon>Sar</taxon>
        <taxon>Alveolata</taxon>
        <taxon>Ciliophora</taxon>
        <taxon>Intramacronucleata</taxon>
        <taxon>Oligohymenophorea</taxon>
        <taxon>Peniculida</taxon>
        <taxon>Parameciidae</taxon>
        <taxon>Paramecium</taxon>
    </lineage>
</organism>
<sequence>MNQGFPQISNNDAKESLQGIFTKIKNKKYIRSVFILKDLKPIMNKLENQDKQKIIEYMQREFRDEEFLQQSGYVELPDNKQLYNKARIEKDKQLIFQQLRVPQFNIDNEIHELISKNEQITCRLDDKIFDLLDLNEFRLGKMFFPQIELLQILISFFFHPIMQEPPYLLGQIIGSQLIPQIYQFQYYLETKQNTSQDSYNKIVQTLQDRQLHIISTENFERAISEMKNFKIFAVINSLIEDHQGLQELLFQKLCSLLNCTKQQLEVESILSHLFNIENINEEIEELYFSMIFYFWMKYLTKYDIEQGFSDLKQIDIMSEDTKESREMTMQVIIQEQIKSYVDQILQHFVYVMFYFSKQQSLANSEEYQRYKKQSLELQEKIASNSSKLSFQIWQDVSQLQYCQLINIQGFENQIKFFWMTQLNSELFKIINILFTQEQTQNLFQATKLLEEQLRVIKSKNKDLIIQNILMLLPQSLSNVEKKQNILLITLYLKQNSLNRQAQELIKELFLQTNNKNETEFIQFCERFYELDEEQYEIWLESVEFFQIFKITPKCLRHKKTHKQFPTNQQTAIEQFSFSVPEETNEQLGLAISNWVRCMNANTTYDLFNFYFDSLKRGESVNLLVQLINEEIFNHQSKYGFFNSKALFQIFYNNSNQELKFLLLKYYSKCNPVPFIYQASQFHGIHNLESLYEINDKLYYLMQKSVNIINFSLSKNQSKIGKTELINKIFYKTQKFEIGDNCLINENTIDLMFDFEFNGTRKFMIADTHGYIPPEILIKVLPLFQICIIQIDSEDKLQENIESIKSLQIFNSHKICLLIRNSKKNKIPEQFQQELIQLKINFHQVSDLSWRGIDKQLQLNEIEGASKFVLYNIFSFDCYPHKSQQLYLDILQKFNNKSKENSEVILQNIIILQEMKSELQKLIKLPDGFYALEAFSLRHSHYHYKILKQKLIEKSLEPNSDQAKIKQLRDDIEENLMFKKYKVPTKLLNLFQQVLMQDHMQYLWFLEKLRQFNEKNTQKLNEGNQNPMMRSASSLRSTSQGQQQILSSDINLQVSDVQDQIKHIENELKFNKIGIEIFWRELIQFGSLERQLSINPIEALCQIIRKGEPFELLDGDSQTIDKEILLKIIQKLHQDKNEKVLVLSVLGPQSSGKSTLLNNLFGCHFWTSVGRCTRGVHMQLIKVRNKEKFGGLFNQILLLDTEGLQSPNQTDVEFDQKMSLFILAISDIILITVKGDINLQFHNLIEVCLFQYSQLIQNLSGVKQIVWCFNQNNDVQKKGPFFEQIQQLVMRVEQRNQQPSQSDPEIKEQYNEQIDYARIIDIDTKHIWVLGFAQIQNIWDFQKWTQSSLNETFSKNAYYNGIMMLNNYVEKFQFQNEIGQLQTLSQVLSAIDGTWNNIQKLPDYIEFSELLQYDQNKDMKIEYQKIFKIKSAEFDFKNQIRIQIQEEALKNKPSEEFFIQLKEKKIDDINNKLKTIQESISEELQKFRQTKKISKNIYLKQLEQLDRQFQNERLVCNLIITESILSQKIKYDQDSSLQNLEKAFRTSYDNQRYMQLDQDQILEQFNQEWENILEQFSKTLNSQFDKFQTMQYETIKGHYNDFIIKSSLESEYLNLLRYQINNTQPSKSNQEFQQLFQKYLEELQENQFRPILKADQEFFHIYDKPIKDKIQEFEETNCINFLKFYTCQIQVEYIAKNEIKIYLDNHIIDDFEYLLKVNQDNFEDILQDNQNKDINTYFFQTFFDYFQLEYDIQLIGQNAF</sequence>
<dbReference type="Gene3D" id="3.40.50.300">
    <property type="entry name" value="P-loop containing nucleotide triphosphate hydrolases"/>
    <property type="match status" value="1"/>
</dbReference>
<evidence type="ECO:0000256" key="4">
    <source>
        <dbReference type="SAM" id="Coils"/>
    </source>
</evidence>
<dbReference type="HOGENOM" id="CLU_239145_0_0_1"/>
<dbReference type="InterPro" id="IPR027417">
    <property type="entry name" value="P-loop_NTPase"/>
</dbReference>
<dbReference type="GO" id="GO:0005525">
    <property type="term" value="F:GTP binding"/>
    <property type="evidence" value="ECO:0007669"/>
    <property type="project" value="UniProtKB-KW"/>
</dbReference>
<evidence type="ECO:0000256" key="2">
    <source>
        <dbReference type="ARBA" id="ARBA00023134"/>
    </source>
</evidence>
<keyword evidence="1" id="KW-0547">Nucleotide-binding</keyword>
<dbReference type="PANTHER" id="PTHR22796">
    <property type="entry name" value="URG4-RELATED"/>
    <property type="match status" value="1"/>
</dbReference>
<feature type="domain" description="VLIG-type G" evidence="6">
    <location>
        <begin position="1136"/>
        <end position="1391"/>
    </location>
</feature>
<evidence type="ECO:0000256" key="1">
    <source>
        <dbReference type="ARBA" id="ARBA00022741"/>
    </source>
</evidence>
<proteinExistence type="inferred from homology"/>
<dbReference type="OrthoDB" id="310690at2759"/>
<dbReference type="SUPFAM" id="SSF52540">
    <property type="entry name" value="P-loop containing nucleoside triphosphate hydrolases"/>
    <property type="match status" value="1"/>
</dbReference>
<keyword evidence="4" id="KW-0175">Coiled coil</keyword>
<evidence type="ECO:0000313" key="7">
    <source>
        <dbReference type="EMBL" id="CAK93240.1"/>
    </source>
</evidence>
<protein>
    <submittedName>
        <fullName evidence="7">Uncharacterized protein</fullName>
    </submittedName>
</protein>
<dbReference type="Pfam" id="PF25683">
    <property type="entry name" value="URGCP_GTPase"/>
    <property type="match status" value="1"/>
</dbReference>
<evidence type="ECO:0000259" key="5">
    <source>
        <dbReference type="PROSITE" id="PS51715"/>
    </source>
</evidence>
<dbReference type="RefSeq" id="XP_001460637.1">
    <property type="nucleotide sequence ID" value="XM_001460600.1"/>
</dbReference>
<reference evidence="7 8" key="1">
    <citation type="journal article" date="2006" name="Nature">
        <title>Global trends of whole-genome duplications revealed by the ciliate Paramecium tetraurelia.</title>
        <authorList>
            <consortium name="Genoscope"/>
            <person name="Aury J.-M."/>
            <person name="Jaillon O."/>
            <person name="Duret L."/>
            <person name="Noel B."/>
            <person name="Jubin C."/>
            <person name="Porcel B.M."/>
            <person name="Segurens B."/>
            <person name="Daubin V."/>
            <person name="Anthouard V."/>
            <person name="Aiach N."/>
            <person name="Arnaiz O."/>
            <person name="Billaut A."/>
            <person name="Beisson J."/>
            <person name="Blanc I."/>
            <person name="Bouhouche K."/>
            <person name="Camara F."/>
            <person name="Duharcourt S."/>
            <person name="Guigo R."/>
            <person name="Gogendeau D."/>
            <person name="Katinka M."/>
            <person name="Keller A.-M."/>
            <person name="Kissmehl R."/>
            <person name="Klotz C."/>
            <person name="Koll F."/>
            <person name="Le Moue A."/>
            <person name="Lepere C."/>
            <person name="Malinsky S."/>
            <person name="Nowacki M."/>
            <person name="Nowak J.K."/>
            <person name="Plattner H."/>
            <person name="Poulain J."/>
            <person name="Ruiz F."/>
            <person name="Serrano V."/>
            <person name="Zagulski M."/>
            <person name="Dessen P."/>
            <person name="Betermier M."/>
            <person name="Weissenbach J."/>
            <person name="Scarpelli C."/>
            <person name="Schachter V."/>
            <person name="Sperling L."/>
            <person name="Meyer E."/>
            <person name="Cohen J."/>
            <person name="Wincker P."/>
        </authorList>
    </citation>
    <scope>NUCLEOTIDE SEQUENCE [LARGE SCALE GENOMIC DNA]</scope>
    <source>
        <strain evidence="7 8">Stock d4-2</strain>
    </source>
</reference>
<name>A0ED73_PARTE</name>
<dbReference type="InterPro" id="IPR030383">
    <property type="entry name" value="G_VLIG_dom"/>
</dbReference>
<dbReference type="eggNOG" id="KOG2203">
    <property type="taxonomic scope" value="Eukaryota"/>
</dbReference>
<evidence type="ECO:0000313" key="8">
    <source>
        <dbReference type="Proteomes" id="UP000000600"/>
    </source>
</evidence>
<feature type="domain" description="GB1/RHD3-type G" evidence="5">
    <location>
        <begin position="1136"/>
        <end position="1237"/>
    </location>
</feature>
<dbReference type="EMBL" id="CT868671">
    <property type="protein sequence ID" value="CAK93240.1"/>
    <property type="molecule type" value="Genomic_DNA"/>
</dbReference>